<dbReference type="AlphaFoldDB" id="A0A1B7TDG7"/>
<gene>
    <name evidence="2" type="ORF">HANVADRAFT_2404</name>
</gene>
<feature type="region of interest" description="Disordered" evidence="1">
    <location>
        <begin position="21"/>
        <end position="52"/>
    </location>
</feature>
<dbReference type="InterPro" id="IPR015080">
    <property type="entry name" value="DUF1892"/>
</dbReference>
<dbReference type="Proteomes" id="UP000092321">
    <property type="component" value="Unassembled WGS sequence"/>
</dbReference>
<comment type="caution">
    <text evidence="2">The sequence shown here is derived from an EMBL/GenBank/DDBJ whole genome shotgun (WGS) entry which is preliminary data.</text>
</comment>
<evidence type="ECO:0000313" key="3">
    <source>
        <dbReference type="Proteomes" id="UP000092321"/>
    </source>
</evidence>
<name>A0A1B7TDG7_9ASCO</name>
<proteinExistence type="predicted"/>
<sequence length="130" mass="15292">MSDENNVTYYKMMLLLESNKDITEEAEDNNNSNDKPKDINTDEEQENSSVQVSHEFMDELELDIKVGEQYFDDLNNWFDKFDAEISIPNDGFIKYEITNDGLILLLVNQERENVVDQIRKYVKDNTNPKE</sequence>
<keyword evidence="3" id="KW-1185">Reference proteome</keyword>
<accession>A0A1B7TDG7</accession>
<organism evidence="2 3">
    <name type="scientific">Hanseniaspora valbyensis NRRL Y-1626</name>
    <dbReference type="NCBI Taxonomy" id="766949"/>
    <lineage>
        <taxon>Eukaryota</taxon>
        <taxon>Fungi</taxon>
        <taxon>Dikarya</taxon>
        <taxon>Ascomycota</taxon>
        <taxon>Saccharomycotina</taxon>
        <taxon>Saccharomycetes</taxon>
        <taxon>Saccharomycodales</taxon>
        <taxon>Saccharomycodaceae</taxon>
        <taxon>Hanseniaspora</taxon>
    </lineage>
</organism>
<dbReference type="Gene3D" id="3.10.20.250">
    <property type="entry name" value="YML108W-like"/>
    <property type="match status" value="1"/>
</dbReference>
<dbReference type="InterPro" id="IPR035946">
    <property type="entry name" value="YML108W-like_sf"/>
</dbReference>
<evidence type="ECO:0000256" key="1">
    <source>
        <dbReference type="SAM" id="MobiDB-lite"/>
    </source>
</evidence>
<dbReference type="EMBL" id="LXPE01000013">
    <property type="protein sequence ID" value="OBA26760.1"/>
    <property type="molecule type" value="Genomic_DNA"/>
</dbReference>
<protein>
    <submittedName>
        <fullName evidence="2">Uncharacterized protein</fullName>
    </submittedName>
</protein>
<evidence type="ECO:0000313" key="2">
    <source>
        <dbReference type="EMBL" id="OBA26760.1"/>
    </source>
</evidence>
<dbReference type="Pfam" id="PF08987">
    <property type="entry name" value="DUF1892"/>
    <property type="match status" value="1"/>
</dbReference>
<dbReference type="SUPFAM" id="SSF89975">
    <property type="entry name" value="Hypothetical protein Yml108w"/>
    <property type="match status" value="1"/>
</dbReference>
<dbReference type="OrthoDB" id="4035606at2759"/>
<reference evidence="3" key="1">
    <citation type="journal article" date="2016" name="Proc. Natl. Acad. Sci. U.S.A.">
        <title>Comparative genomics of biotechnologically important yeasts.</title>
        <authorList>
            <person name="Riley R."/>
            <person name="Haridas S."/>
            <person name="Wolfe K.H."/>
            <person name="Lopes M.R."/>
            <person name="Hittinger C.T."/>
            <person name="Goeker M."/>
            <person name="Salamov A.A."/>
            <person name="Wisecaver J.H."/>
            <person name="Long T.M."/>
            <person name="Calvey C.H."/>
            <person name="Aerts A.L."/>
            <person name="Barry K.W."/>
            <person name="Choi C."/>
            <person name="Clum A."/>
            <person name="Coughlan A.Y."/>
            <person name="Deshpande S."/>
            <person name="Douglass A.P."/>
            <person name="Hanson S.J."/>
            <person name="Klenk H.-P."/>
            <person name="LaButti K.M."/>
            <person name="Lapidus A."/>
            <person name="Lindquist E.A."/>
            <person name="Lipzen A.M."/>
            <person name="Meier-Kolthoff J.P."/>
            <person name="Ohm R.A."/>
            <person name="Otillar R.P."/>
            <person name="Pangilinan J.L."/>
            <person name="Peng Y."/>
            <person name="Rokas A."/>
            <person name="Rosa C.A."/>
            <person name="Scheuner C."/>
            <person name="Sibirny A.A."/>
            <person name="Slot J.C."/>
            <person name="Stielow J.B."/>
            <person name="Sun H."/>
            <person name="Kurtzman C.P."/>
            <person name="Blackwell M."/>
            <person name="Grigoriev I.V."/>
            <person name="Jeffries T.W."/>
        </authorList>
    </citation>
    <scope>NUCLEOTIDE SEQUENCE [LARGE SCALE GENOMIC DNA]</scope>
    <source>
        <strain evidence="3">NRRL Y-1626</strain>
    </source>
</reference>